<name>A0A8T2Q4V8_CERRI</name>
<dbReference type="EMBL" id="CM035443">
    <property type="protein sequence ID" value="KAH7278674.1"/>
    <property type="molecule type" value="Genomic_DNA"/>
</dbReference>
<keyword evidence="3" id="KW-1185">Reference proteome</keyword>
<dbReference type="OMA" id="WRCTRRI"/>
<dbReference type="PANTHER" id="PTHR35994">
    <property type="entry name" value="EXPRESSED PROTEIN"/>
    <property type="match status" value="1"/>
</dbReference>
<feature type="region of interest" description="Disordered" evidence="1">
    <location>
        <begin position="108"/>
        <end position="127"/>
    </location>
</feature>
<dbReference type="Proteomes" id="UP000825935">
    <property type="component" value="Chromosome 38"/>
</dbReference>
<organism evidence="2 3">
    <name type="scientific">Ceratopteris richardii</name>
    <name type="common">Triangle waterfern</name>
    <dbReference type="NCBI Taxonomy" id="49495"/>
    <lineage>
        <taxon>Eukaryota</taxon>
        <taxon>Viridiplantae</taxon>
        <taxon>Streptophyta</taxon>
        <taxon>Embryophyta</taxon>
        <taxon>Tracheophyta</taxon>
        <taxon>Polypodiopsida</taxon>
        <taxon>Polypodiidae</taxon>
        <taxon>Polypodiales</taxon>
        <taxon>Pteridineae</taxon>
        <taxon>Pteridaceae</taxon>
        <taxon>Parkerioideae</taxon>
        <taxon>Ceratopteris</taxon>
    </lineage>
</organism>
<dbReference type="GO" id="GO:0000427">
    <property type="term" value="C:plastid-encoded plastid RNA polymerase complex"/>
    <property type="evidence" value="ECO:0007669"/>
    <property type="project" value="InterPro"/>
</dbReference>
<dbReference type="AlphaFoldDB" id="A0A8T2Q4V8"/>
<gene>
    <name evidence="2" type="ORF">KP509_38G052000</name>
</gene>
<dbReference type="EMBL" id="CM035443">
    <property type="protein sequence ID" value="KAH7278675.1"/>
    <property type="molecule type" value="Genomic_DNA"/>
</dbReference>
<dbReference type="OrthoDB" id="781981at2759"/>
<sequence>MACSPAAQPSTSTCARIRSIPGSIQLHRNNGRFAYALWKKHHLLNCYSSRETLVHSRTSAALSAFHSNVRSSNSSVGYPLLSLSPAQESRVHNDWILRVSSEDFEIEETMDFEDDDKDDEEEEDIQDYETDYDVGGKIGEHDRYQEGDSFISTRGEVAESVVDYKINEGEFHKLSLQTCDFFIRKVPDVDGDLFDFREMYVTDPDTDIYAIPRADEKLPRKPVRLSVKKHEHFVTTELPVDAPRAPMVKNEFQVMKIFLMKHYRNRRANASNFVLDFDQIYVLDGKNRSISRAKVTLKLPRGEERNRLKEVLLVHDDGSTFSVIPESERKTADELVYERQWKKTKQEMDNYLRSFRDYPISNWF</sequence>
<dbReference type="InterPro" id="IPR044710">
    <property type="entry name" value="PTAC6"/>
</dbReference>
<evidence type="ECO:0000313" key="3">
    <source>
        <dbReference type="Proteomes" id="UP000825935"/>
    </source>
</evidence>
<protein>
    <recommendedName>
        <fullName evidence="4">Plastid transcriptionally active 6</fullName>
    </recommendedName>
</protein>
<evidence type="ECO:0000313" key="2">
    <source>
        <dbReference type="EMBL" id="KAH7278676.1"/>
    </source>
</evidence>
<evidence type="ECO:0000256" key="1">
    <source>
        <dbReference type="SAM" id="MobiDB-lite"/>
    </source>
</evidence>
<reference evidence="2" key="1">
    <citation type="submission" date="2021-08" db="EMBL/GenBank/DDBJ databases">
        <title>WGS assembly of Ceratopteris richardii.</title>
        <authorList>
            <person name="Marchant D.B."/>
            <person name="Chen G."/>
            <person name="Jenkins J."/>
            <person name="Shu S."/>
            <person name="Leebens-Mack J."/>
            <person name="Grimwood J."/>
            <person name="Schmutz J."/>
            <person name="Soltis P."/>
            <person name="Soltis D."/>
            <person name="Chen Z.-H."/>
        </authorList>
    </citation>
    <scope>NUCLEOTIDE SEQUENCE</scope>
    <source>
        <strain evidence="2">Whitten #5841</strain>
        <tissue evidence="2">Leaf</tissue>
    </source>
</reference>
<proteinExistence type="predicted"/>
<accession>A0A8T2Q4V8</accession>
<dbReference type="EMBL" id="CM035443">
    <property type="protein sequence ID" value="KAH7278676.1"/>
    <property type="molecule type" value="Genomic_DNA"/>
</dbReference>
<dbReference type="PANTHER" id="PTHR35994:SF1">
    <property type="entry name" value="PLASTID TRANSCRIPTIONALLY ACTIVE PROTEIN 6, CHLOROPLASTIC"/>
    <property type="match status" value="1"/>
</dbReference>
<evidence type="ECO:0008006" key="4">
    <source>
        <dbReference type="Google" id="ProtNLM"/>
    </source>
</evidence>
<comment type="caution">
    <text evidence="2">The sequence shown here is derived from an EMBL/GenBank/DDBJ whole genome shotgun (WGS) entry which is preliminary data.</text>
</comment>